<dbReference type="Pfam" id="PF05028">
    <property type="entry name" value="PARG_cat_C"/>
    <property type="match status" value="1"/>
</dbReference>
<proteinExistence type="predicted"/>
<dbReference type="InterPro" id="IPR007724">
    <property type="entry name" value="Poly_GlycHdrlase"/>
</dbReference>
<dbReference type="GO" id="GO:0005634">
    <property type="term" value="C:nucleus"/>
    <property type="evidence" value="ECO:0007669"/>
    <property type="project" value="TreeGrafter"/>
</dbReference>
<organism evidence="2 3">
    <name type="scientific">Caenorhabditis tropicalis</name>
    <dbReference type="NCBI Taxonomy" id="1561998"/>
    <lineage>
        <taxon>Eukaryota</taxon>
        <taxon>Metazoa</taxon>
        <taxon>Ecdysozoa</taxon>
        <taxon>Nematoda</taxon>
        <taxon>Chromadorea</taxon>
        <taxon>Rhabditida</taxon>
        <taxon>Rhabditina</taxon>
        <taxon>Rhabditomorpha</taxon>
        <taxon>Rhabditoidea</taxon>
        <taxon>Rhabditidae</taxon>
        <taxon>Peloderinae</taxon>
        <taxon>Caenorhabditis</taxon>
    </lineage>
</organism>
<reference evidence="3" key="1">
    <citation type="submission" date="2016-11" db="UniProtKB">
        <authorList>
            <consortium name="WormBaseParasite"/>
        </authorList>
    </citation>
    <scope>IDENTIFICATION</scope>
</reference>
<dbReference type="GO" id="GO:0005975">
    <property type="term" value="P:carbohydrate metabolic process"/>
    <property type="evidence" value="ECO:0007669"/>
    <property type="project" value="InterPro"/>
</dbReference>
<dbReference type="PANTHER" id="PTHR12837:SF15">
    <property type="entry name" value="POLY(ADP-RIBOSE) GLYCOHYDROLASE"/>
    <property type="match status" value="1"/>
</dbReference>
<dbReference type="GO" id="GO:0006282">
    <property type="term" value="P:regulation of DNA repair"/>
    <property type="evidence" value="ECO:0007669"/>
    <property type="project" value="InterPro"/>
</dbReference>
<dbReference type="GO" id="GO:0005737">
    <property type="term" value="C:cytoplasm"/>
    <property type="evidence" value="ECO:0007669"/>
    <property type="project" value="TreeGrafter"/>
</dbReference>
<evidence type="ECO:0000313" key="2">
    <source>
        <dbReference type="Proteomes" id="UP000095282"/>
    </source>
</evidence>
<dbReference type="PANTHER" id="PTHR12837">
    <property type="entry name" value="POLY ADP-RIBOSE GLYCOHYDROLASE"/>
    <property type="match status" value="1"/>
</dbReference>
<protein>
    <submittedName>
        <fullName evidence="3">Poly(ADP-ribose) glycohydrolase</fullName>
    </submittedName>
</protein>
<dbReference type="InterPro" id="IPR046372">
    <property type="entry name" value="PARG_cat_C"/>
</dbReference>
<keyword evidence="2" id="KW-1185">Reference proteome</keyword>
<dbReference type="STRING" id="1561998.A0A1I7U650"/>
<feature type="domain" description="PARG catalytic Macro" evidence="1">
    <location>
        <begin position="1"/>
        <end position="151"/>
    </location>
</feature>
<dbReference type="GO" id="GO:0009225">
    <property type="term" value="P:nucleotide-sugar metabolic process"/>
    <property type="evidence" value="ECO:0007669"/>
    <property type="project" value="TreeGrafter"/>
</dbReference>
<dbReference type="GO" id="GO:0004649">
    <property type="term" value="F:poly(ADP-ribose) glycohydrolase activity"/>
    <property type="evidence" value="ECO:0007669"/>
    <property type="project" value="InterPro"/>
</dbReference>
<dbReference type="Proteomes" id="UP000095282">
    <property type="component" value="Unplaced"/>
</dbReference>
<dbReference type="AlphaFoldDB" id="A0A1I7U650"/>
<evidence type="ECO:0000313" key="3">
    <source>
        <dbReference type="WBParaSite" id="Csp11.Scaffold629.g15243.t1"/>
    </source>
</evidence>
<accession>A0A1I7U650</accession>
<dbReference type="eggNOG" id="KOG2064">
    <property type="taxonomic scope" value="Eukaryota"/>
</dbReference>
<dbReference type="WBParaSite" id="Csp11.Scaffold629.g15243.t1">
    <property type="protein sequence ID" value="Csp11.Scaffold629.g15243.t1"/>
    <property type="gene ID" value="Csp11.Scaffold629.g15243"/>
</dbReference>
<sequence>MIVSMLISDRMEPDEAISIVGAQVYSSYTGYSGKLKYSNLRPEHSIQNLHRDEYGRIKTEAIAINAIKFFGRQSKNLGEQLEERNLKKELMKSGVGFCAQGAEFEGIPIVSGWWGCGAYNGNKPLKFLIQLIAASIAKRPLYFCTFGEKEIGKKCQEMKKKLDSQKITIGELYDILLKIPRMEVYDEMHVFDSIDQILSNIK</sequence>
<name>A0A1I7U650_9PELO</name>
<dbReference type="GO" id="GO:1990966">
    <property type="term" value="P:ATP generation from poly-ADP-D-ribose"/>
    <property type="evidence" value="ECO:0007669"/>
    <property type="project" value="TreeGrafter"/>
</dbReference>
<evidence type="ECO:0000259" key="1">
    <source>
        <dbReference type="Pfam" id="PF05028"/>
    </source>
</evidence>